<dbReference type="SUPFAM" id="SSF81624">
    <property type="entry name" value="N-terminal domain of MutM-like DNA repair proteins"/>
    <property type="match status" value="1"/>
</dbReference>
<dbReference type="PROSITE" id="PS51066">
    <property type="entry name" value="ZF_FPG_2"/>
    <property type="match status" value="1"/>
</dbReference>
<dbReference type="Proteomes" id="UP000177382">
    <property type="component" value="Unassembled WGS sequence"/>
</dbReference>
<evidence type="ECO:0000256" key="8">
    <source>
        <dbReference type="ARBA" id="ARBA00022801"/>
    </source>
</evidence>
<evidence type="ECO:0000256" key="14">
    <source>
        <dbReference type="ARBA" id="ARBA00023295"/>
    </source>
</evidence>
<dbReference type="GO" id="GO:0140078">
    <property type="term" value="F:class I DNA-(apurinic or apyrimidinic site) endonuclease activity"/>
    <property type="evidence" value="ECO:0007669"/>
    <property type="project" value="UniProtKB-EC"/>
</dbReference>
<dbReference type="SMART" id="SM00898">
    <property type="entry name" value="Fapy_DNA_glyco"/>
    <property type="match status" value="1"/>
</dbReference>
<name>A0A1F7XMX7_9BACT</name>
<comment type="catalytic activity">
    <reaction evidence="1">
        <text>Hydrolysis of DNA containing ring-opened 7-methylguanine residues, releasing 2,6-diamino-4-hydroxy-5-(N-methyl)formamidopyrimidine.</text>
        <dbReference type="EC" id="3.2.2.23"/>
    </reaction>
</comment>
<evidence type="ECO:0000256" key="13">
    <source>
        <dbReference type="ARBA" id="ARBA00023268"/>
    </source>
</evidence>
<dbReference type="InterPro" id="IPR035937">
    <property type="entry name" value="FPG_N"/>
</dbReference>
<evidence type="ECO:0000256" key="6">
    <source>
        <dbReference type="ARBA" id="ARBA00022763"/>
    </source>
</evidence>
<organism evidence="19 20">
    <name type="scientific">Candidatus Woesebacteria bacterium RBG_16_42_24</name>
    <dbReference type="NCBI Taxonomy" id="1802485"/>
    <lineage>
        <taxon>Bacteria</taxon>
        <taxon>Candidatus Woeseibacteriota</taxon>
    </lineage>
</organism>
<dbReference type="SUPFAM" id="SSF57716">
    <property type="entry name" value="Glucocorticoid receptor-like (DNA-binding domain)"/>
    <property type="match status" value="1"/>
</dbReference>
<dbReference type="GO" id="GO:0006284">
    <property type="term" value="P:base-excision repair"/>
    <property type="evidence" value="ECO:0007669"/>
    <property type="project" value="InterPro"/>
</dbReference>
<evidence type="ECO:0000256" key="1">
    <source>
        <dbReference type="ARBA" id="ARBA00001668"/>
    </source>
</evidence>
<dbReference type="Pfam" id="PF06831">
    <property type="entry name" value="H2TH"/>
    <property type="match status" value="1"/>
</dbReference>
<comment type="subunit">
    <text evidence="4">Monomer.</text>
</comment>
<dbReference type="EMBL" id="MGFX01000001">
    <property type="protein sequence ID" value="OGM15728.1"/>
    <property type="molecule type" value="Genomic_DNA"/>
</dbReference>
<evidence type="ECO:0000256" key="9">
    <source>
        <dbReference type="ARBA" id="ARBA00022833"/>
    </source>
</evidence>
<evidence type="ECO:0000256" key="11">
    <source>
        <dbReference type="ARBA" id="ARBA00023204"/>
    </source>
</evidence>
<dbReference type="PANTHER" id="PTHR22993">
    <property type="entry name" value="FORMAMIDOPYRIMIDINE-DNA GLYCOSYLASE"/>
    <property type="match status" value="1"/>
</dbReference>
<comment type="caution">
    <text evidence="19">The sequence shown here is derived from an EMBL/GenBank/DDBJ whole genome shotgun (WGS) entry which is preliminary data.</text>
</comment>
<evidence type="ECO:0000256" key="7">
    <source>
        <dbReference type="ARBA" id="ARBA00022771"/>
    </source>
</evidence>
<keyword evidence="11" id="KW-0234">DNA repair</keyword>
<dbReference type="InterPro" id="IPR000214">
    <property type="entry name" value="Znf_DNA_glyclase/AP_lyase"/>
</dbReference>
<dbReference type="FunFam" id="1.10.8.50:FF:000003">
    <property type="entry name" value="Formamidopyrimidine-DNA glycosylase"/>
    <property type="match status" value="1"/>
</dbReference>
<feature type="domain" description="Formamidopyrimidine-DNA glycosylase catalytic" evidence="18">
    <location>
        <begin position="2"/>
        <end position="122"/>
    </location>
</feature>
<dbReference type="InterPro" id="IPR020629">
    <property type="entry name" value="FPG_Glyclase"/>
</dbReference>
<dbReference type="AlphaFoldDB" id="A0A1F7XMX7"/>
<dbReference type="PROSITE" id="PS51068">
    <property type="entry name" value="FPG_CAT"/>
    <property type="match status" value="1"/>
</dbReference>
<dbReference type="PANTHER" id="PTHR22993:SF9">
    <property type="entry name" value="FORMAMIDOPYRIMIDINE-DNA GLYCOSYLASE"/>
    <property type="match status" value="1"/>
</dbReference>
<keyword evidence="6" id="KW-0227">DNA damage</keyword>
<evidence type="ECO:0000256" key="10">
    <source>
        <dbReference type="ARBA" id="ARBA00023125"/>
    </source>
</evidence>
<evidence type="ECO:0000256" key="4">
    <source>
        <dbReference type="ARBA" id="ARBA00011245"/>
    </source>
</evidence>
<comment type="catalytic activity">
    <reaction evidence="15">
        <text>2'-deoxyribonucleotide-(2'-deoxyribose 5'-phosphate)-2'-deoxyribonucleotide-DNA = a 3'-end 2'-deoxyribonucleotide-(2,3-dehydro-2,3-deoxyribose 5'-phosphate)-DNA + a 5'-end 5'-phospho-2'-deoxyribonucleoside-DNA + H(+)</text>
        <dbReference type="Rhea" id="RHEA:66592"/>
        <dbReference type="Rhea" id="RHEA-COMP:13180"/>
        <dbReference type="Rhea" id="RHEA-COMP:16897"/>
        <dbReference type="Rhea" id="RHEA-COMP:17067"/>
        <dbReference type="ChEBI" id="CHEBI:15378"/>
        <dbReference type="ChEBI" id="CHEBI:136412"/>
        <dbReference type="ChEBI" id="CHEBI:157695"/>
        <dbReference type="ChEBI" id="CHEBI:167181"/>
        <dbReference type="EC" id="4.2.99.18"/>
    </reaction>
</comment>
<dbReference type="NCBIfam" id="NF002211">
    <property type="entry name" value="PRK01103.1"/>
    <property type="match status" value="1"/>
</dbReference>
<comment type="similarity">
    <text evidence="3">Belongs to the FPG family.</text>
</comment>
<dbReference type="GO" id="GO:0003684">
    <property type="term" value="F:damaged DNA binding"/>
    <property type="evidence" value="ECO:0007669"/>
    <property type="project" value="InterPro"/>
</dbReference>
<dbReference type="STRING" id="1802485.A2V97_03020"/>
<gene>
    <name evidence="19" type="ORF">A2V97_03020</name>
</gene>
<dbReference type="NCBIfam" id="TIGR00577">
    <property type="entry name" value="fpg"/>
    <property type="match status" value="1"/>
</dbReference>
<dbReference type="CDD" id="cd08966">
    <property type="entry name" value="EcFpg-like_N"/>
    <property type="match status" value="1"/>
</dbReference>
<evidence type="ECO:0000256" key="2">
    <source>
        <dbReference type="ARBA" id="ARBA00001947"/>
    </source>
</evidence>
<keyword evidence="12" id="KW-0456">Lyase</keyword>
<evidence type="ECO:0000256" key="15">
    <source>
        <dbReference type="ARBA" id="ARBA00044632"/>
    </source>
</evidence>
<comment type="cofactor">
    <cofactor evidence="2">
        <name>Zn(2+)</name>
        <dbReference type="ChEBI" id="CHEBI:29105"/>
    </cofactor>
</comment>
<evidence type="ECO:0000313" key="19">
    <source>
        <dbReference type="EMBL" id="OGM15728.1"/>
    </source>
</evidence>
<accession>A0A1F7XMX7</accession>
<keyword evidence="9" id="KW-0862">Zinc</keyword>
<evidence type="ECO:0000256" key="3">
    <source>
        <dbReference type="ARBA" id="ARBA00009409"/>
    </source>
</evidence>
<dbReference type="InterPro" id="IPR010979">
    <property type="entry name" value="Ribosomal_uS13-like_H2TH"/>
</dbReference>
<dbReference type="Gene3D" id="1.10.8.50">
    <property type="match status" value="1"/>
</dbReference>
<evidence type="ECO:0000259" key="18">
    <source>
        <dbReference type="PROSITE" id="PS51068"/>
    </source>
</evidence>
<dbReference type="SMART" id="SM01232">
    <property type="entry name" value="H2TH"/>
    <property type="match status" value="1"/>
</dbReference>
<sequence>MPELPEVETIRGKLEKYLIGHKITGVESHYKNFEGQEDDLVGGRVKGIKRYGKVLAIDLDNGFSVVIHIKLTGQLIYRGPNLKAAPELSKKVIGGVPGKHTQVTFKLDKGDYLYYNDVRRFGWIKIVKTNQVENIPFIRKLGPEPKVAPGPSVQAALTFELFRNILSKTSRPVKIVLMDQEKLSGVGNIYANDALWLAKVNPKTQARQLDSEAARQLYEAIHKVLKEGIKYGGSSELAYVTPDGKEGSYQDHTLAYGREGEPCERCHKAKFVKYFLGGRGTYVCPACQK</sequence>
<dbReference type="Gene3D" id="3.20.190.10">
    <property type="entry name" value="MutM-like, N-terminal"/>
    <property type="match status" value="1"/>
</dbReference>
<reference evidence="19 20" key="1">
    <citation type="journal article" date="2016" name="Nat. Commun.">
        <title>Thousands of microbial genomes shed light on interconnected biogeochemical processes in an aquifer system.</title>
        <authorList>
            <person name="Anantharaman K."/>
            <person name="Brown C.T."/>
            <person name="Hug L.A."/>
            <person name="Sharon I."/>
            <person name="Castelle C.J."/>
            <person name="Probst A.J."/>
            <person name="Thomas B.C."/>
            <person name="Singh A."/>
            <person name="Wilkins M.J."/>
            <person name="Karaoz U."/>
            <person name="Brodie E.L."/>
            <person name="Williams K.H."/>
            <person name="Hubbard S.S."/>
            <person name="Banfield J.F."/>
        </authorList>
    </citation>
    <scope>NUCLEOTIDE SEQUENCE [LARGE SCALE GENOMIC DNA]</scope>
</reference>
<evidence type="ECO:0000256" key="16">
    <source>
        <dbReference type="PROSITE-ProRule" id="PRU00391"/>
    </source>
</evidence>
<evidence type="ECO:0000256" key="12">
    <source>
        <dbReference type="ARBA" id="ARBA00023239"/>
    </source>
</evidence>
<dbReference type="Pfam" id="PF01149">
    <property type="entry name" value="Fapy_DNA_glyco"/>
    <property type="match status" value="1"/>
</dbReference>
<dbReference type="SUPFAM" id="SSF46946">
    <property type="entry name" value="S13-like H2TH domain"/>
    <property type="match status" value="1"/>
</dbReference>
<keyword evidence="13" id="KW-0511">Multifunctional enzyme</keyword>
<dbReference type="InterPro" id="IPR012319">
    <property type="entry name" value="FPG_cat"/>
</dbReference>
<feature type="domain" description="FPG-type" evidence="17">
    <location>
        <begin position="254"/>
        <end position="289"/>
    </location>
</feature>
<protein>
    <submittedName>
        <fullName evidence="19">DNA-formamidopyrimidine glycosylase</fullName>
    </submittedName>
</protein>
<keyword evidence="8" id="KW-0378">Hydrolase</keyword>
<keyword evidence="5" id="KW-0479">Metal-binding</keyword>
<keyword evidence="14" id="KW-0326">Glycosidase</keyword>
<dbReference type="InterPro" id="IPR015886">
    <property type="entry name" value="H2TH_FPG"/>
</dbReference>
<keyword evidence="7 16" id="KW-0863">Zinc-finger</keyword>
<evidence type="ECO:0000313" key="20">
    <source>
        <dbReference type="Proteomes" id="UP000177382"/>
    </source>
</evidence>
<dbReference type="GO" id="GO:0034039">
    <property type="term" value="F:8-oxo-7,8-dihydroguanine DNA N-glycosylase activity"/>
    <property type="evidence" value="ECO:0007669"/>
    <property type="project" value="TreeGrafter"/>
</dbReference>
<dbReference type="GO" id="GO:0008270">
    <property type="term" value="F:zinc ion binding"/>
    <property type="evidence" value="ECO:0007669"/>
    <property type="project" value="UniProtKB-KW"/>
</dbReference>
<proteinExistence type="inferred from homology"/>
<evidence type="ECO:0000259" key="17">
    <source>
        <dbReference type="PROSITE" id="PS51066"/>
    </source>
</evidence>
<evidence type="ECO:0000256" key="5">
    <source>
        <dbReference type="ARBA" id="ARBA00022723"/>
    </source>
</evidence>
<keyword evidence="10" id="KW-0238">DNA-binding</keyword>